<dbReference type="GO" id="GO:0016301">
    <property type="term" value="F:kinase activity"/>
    <property type="evidence" value="ECO:0007669"/>
    <property type="project" value="UniProtKB-KW"/>
</dbReference>
<name>A6JZ73_RAT</name>
<protein>
    <submittedName>
        <fullName evidence="2">Microtubule associated serine/threonine kinase 2 (Predicted), isoform CRA_b</fullName>
    </submittedName>
</protein>
<evidence type="ECO:0000313" key="2">
    <source>
        <dbReference type="EMBL" id="EDL90281.1"/>
    </source>
</evidence>
<keyword evidence="2" id="KW-0418">Kinase</keyword>
<organism evidence="2 3">
    <name type="scientific">Rattus norvegicus</name>
    <name type="common">Rat</name>
    <dbReference type="NCBI Taxonomy" id="10116"/>
    <lineage>
        <taxon>Eukaryota</taxon>
        <taxon>Metazoa</taxon>
        <taxon>Chordata</taxon>
        <taxon>Craniata</taxon>
        <taxon>Vertebrata</taxon>
        <taxon>Euteleostomi</taxon>
        <taxon>Mammalia</taxon>
        <taxon>Eutheria</taxon>
        <taxon>Euarchontoglires</taxon>
        <taxon>Glires</taxon>
        <taxon>Rodentia</taxon>
        <taxon>Myomorpha</taxon>
        <taxon>Muroidea</taxon>
        <taxon>Muridae</taxon>
        <taxon>Murinae</taxon>
        <taxon>Rattus</taxon>
    </lineage>
</organism>
<feature type="non-terminal residue" evidence="2">
    <location>
        <position position="84"/>
    </location>
</feature>
<feature type="region of interest" description="Disordered" evidence="1">
    <location>
        <begin position="1"/>
        <end position="26"/>
    </location>
</feature>
<sequence length="84" mass="9134">MRLRGRPSCPSRSLCPRAGERRPGGSYWRSGAGLWGTTAGSSPLLFRKLSNPDIFSPTGKAKLQRQLSQDDCKLRRGSLASSLS</sequence>
<proteinExistence type="predicted"/>
<accession>A6JZ73</accession>
<keyword evidence="2" id="KW-0808">Transferase</keyword>
<evidence type="ECO:0000313" key="3">
    <source>
        <dbReference type="Proteomes" id="UP000234681"/>
    </source>
</evidence>
<evidence type="ECO:0000256" key="1">
    <source>
        <dbReference type="SAM" id="MobiDB-lite"/>
    </source>
</evidence>
<dbReference type="AlphaFoldDB" id="A6JZ73"/>
<gene>
    <name evidence="2" type="primary">Mast2_predicted</name>
    <name evidence="2" type="ORF">rCG_50210</name>
</gene>
<dbReference type="Proteomes" id="UP000234681">
    <property type="component" value="Chromosome 5"/>
</dbReference>
<dbReference type="EMBL" id="CH474008">
    <property type="protein sequence ID" value="EDL90281.1"/>
    <property type="molecule type" value="Genomic_DNA"/>
</dbReference>
<reference evidence="2 3" key="1">
    <citation type="submission" date="2005-09" db="EMBL/GenBank/DDBJ databases">
        <authorList>
            <person name="Mural R.J."/>
            <person name="Li P.W."/>
            <person name="Adams M.D."/>
            <person name="Amanatides P.G."/>
            <person name="Baden-Tillson H."/>
            <person name="Barnstead M."/>
            <person name="Chin S.H."/>
            <person name="Dew I."/>
            <person name="Evans C.A."/>
            <person name="Ferriera S."/>
            <person name="Flanigan M."/>
            <person name="Fosler C."/>
            <person name="Glodek A."/>
            <person name="Gu Z."/>
            <person name="Holt R.A."/>
            <person name="Jennings D."/>
            <person name="Kraft C.L."/>
            <person name="Lu F."/>
            <person name="Nguyen T."/>
            <person name="Nusskern D.R."/>
            <person name="Pfannkoch C.M."/>
            <person name="Sitter C."/>
            <person name="Sutton G.G."/>
            <person name="Venter J.C."/>
            <person name="Wang Z."/>
            <person name="Woodage T."/>
            <person name="Zheng X.H."/>
            <person name="Zhong F."/>
        </authorList>
    </citation>
    <scope>NUCLEOTIDE SEQUENCE [LARGE SCALE GENOMIC DNA]</scope>
    <source>
        <strain>BN</strain>
        <strain evidence="3">Sprague-Dawley</strain>
    </source>
</reference>